<accession>A0A2P6RYP1</accession>
<organism evidence="3 4">
    <name type="scientific">Rosa chinensis</name>
    <name type="common">China rose</name>
    <dbReference type="NCBI Taxonomy" id="74649"/>
    <lineage>
        <taxon>Eukaryota</taxon>
        <taxon>Viridiplantae</taxon>
        <taxon>Streptophyta</taxon>
        <taxon>Embryophyta</taxon>
        <taxon>Tracheophyta</taxon>
        <taxon>Spermatophyta</taxon>
        <taxon>Magnoliopsida</taxon>
        <taxon>eudicotyledons</taxon>
        <taxon>Gunneridae</taxon>
        <taxon>Pentapetalae</taxon>
        <taxon>rosids</taxon>
        <taxon>fabids</taxon>
        <taxon>Rosales</taxon>
        <taxon>Rosaceae</taxon>
        <taxon>Rosoideae</taxon>
        <taxon>Rosoideae incertae sedis</taxon>
        <taxon>Rosa</taxon>
    </lineage>
</organism>
<feature type="transmembrane region" description="Helical" evidence="1">
    <location>
        <begin position="17"/>
        <end position="36"/>
    </location>
</feature>
<feature type="transmembrane region" description="Helical" evidence="1">
    <location>
        <begin position="334"/>
        <end position="356"/>
    </location>
</feature>
<keyword evidence="4" id="KW-1185">Reference proteome</keyword>
<evidence type="ECO:0000313" key="4">
    <source>
        <dbReference type="Proteomes" id="UP000238479"/>
    </source>
</evidence>
<keyword evidence="1" id="KW-1133">Transmembrane helix</keyword>
<dbReference type="InterPro" id="IPR007658">
    <property type="entry name" value="DUF594"/>
</dbReference>
<feature type="transmembrane region" description="Helical" evidence="1">
    <location>
        <begin position="302"/>
        <end position="322"/>
    </location>
</feature>
<dbReference type="PANTHER" id="PTHR31325">
    <property type="entry name" value="OS01G0798800 PROTEIN-RELATED"/>
    <property type="match status" value="1"/>
</dbReference>
<dbReference type="InterPro" id="IPR025315">
    <property type="entry name" value="DUF4220"/>
</dbReference>
<dbReference type="Pfam" id="PF13968">
    <property type="entry name" value="DUF4220"/>
    <property type="match status" value="1"/>
</dbReference>
<dbReference type="Pfam" id="PF04578">
    <property type="entry name" value="DUF594"/>
    <property type="match status" value="1"/>
</dbReference>
<dbReference type="AlphaFoldDB" id="A0A2P6RYP1"/>
<dbReference type="EMBL" id="PDCK01000040">
    <property type="protein sequence ID" value="PRQ51545.1"/>
    <property type="molecule type" value="Genomic_DNA"/>
</dbReference>
<protein>
    <recommendedName>
        <fullName evidence="2">DUF4220 domain-containing protein</fullName>
    </recommendedName>
</protein>
<dbReference type="OMA" id="IFEHFIN"/>
<dbReference type="Proteomes" id="UP000238479">
    <property type="component" value="Chromosome 2"/>
</dbReference>
<keyword evidence="1" id="KW-0812">Transmembrane</keyword>
<dbReference type="OrthoDB" id="1689146at2759"/>
<name>A0A2P6RYP1_ROSCH</name>
<comment type="caution">
    <text evidence="3">The sequence shown here is derived from an EMBL/GenBank/DDBJ whole genome shotgun (WGS) entry which is preliminary data.</text>
</comment>
<proteinExistence type="predicted"/>
<dbReference type="Gramene" id="PRQ51545">
    <property type="protein sequence ID" value="PRQ51545"/>
    <property type="gene ID" value="RchiOBHm_Chr2g0145601"/>
</dbReference>
<feature type="transmembrane region" description="Helical" evidence="1">
    <location>
        <begin position="115"/>
        <end position="135"/>
    </location>
</feature>
<reference evidence="3 4" key="1">
    <citation type="journal article" date="2018" name="Nat. Genet.">
        <title>The Rosa genome provides new insights in the design of modern roses.</title>
        <authorList>
            <person name="Bendahmane M."/>
        </authorList>
    </citation>
    <scope>NUCLEOTIDE SEQUENCE [LARGE SCALE GENOMIC DNA]</scope>
    <source>
        <strain evidence="4">cv. Old Blush</strain>
    </source>
</reference>
<keyword evidence="1" id="KW-0472">Membrane</keyword>
<gene>
    <name evidence="3" type="ORF">RchiOBHm_Chr2g0145601</name>
</gene>
<evidence type="ECO:0000313" key="3">
    <source>
        <dbReference type="EMBL" id="PRQ51545.1"/>
    </source>
</evidence>
<sequence>MQIFPENLSILWNLWEIRVMVLSSLMLQAILMLFGNWRKFCTSKWLKLLWLAYLSADWVATVSLSILSSSSNSKENGIKSVDPNQVLSAFWAPFLLLHLGGQDTITAYSLEDNELWWRHLLVLVVQVTIAFYVILRAWTDHALNYLAIPIFASGIIKFAERTWVFRSASSKHFRESMFAEPDPGPNYAKFMDEYLSKKNQGLEVNLGRVIEVPTGADYSFTPTAPNIISNAANLQHAHHFFEAQFFKRLFADLVLGISEIFYSQSFFKNRSSDEAFRVIEIELGFMYDLFYTKAVLYNAKGAFLRFISSVTVISVSVAFLITIDTHDYKRENVIITYILLAGAVILEVSAGIKLLCSDWAMLWLSKFWEVGFLYPVVSPLLSSSAQRKRWSNMFTRYNLLRPFLEEKPAKIPWRSKMSKNPEEVPGELKELIFQQLLKKSKSATEFGACKELCARRGDWVLINEGLHEKLRWSIEEEFDKSILLWHIATDICYYDDMKKYSNKFHDSNCEDSKMLSEYMFYLLVKRPFMLPNGIAKIRLKDTCAEANKFFEQRNCTRNYELACENLLEVSTVIRPAEIKGDKSKSVLFDACRLAQALQSLEKKEKWENTKKWELMSHVWVEMLCYAASQCRWNHHGQQLRRGGELLTHVWFLMAHLGITEQREKGHSRAMFNVW</sequence>
<feature type="domain" description="DUF4220" evidence="2">
    <location>
        <begin position="50"/>
        <end position="401"/>
    </location>
</feature>
<evidence type="ECO:0000259" key="2">
    <source>
        <dbReference type="Pfam" id="PF13968"/>
    </source>
</evidence>
<feature type="transmembrane region" description="Helical" evidence="1">
    <location>
        <begin position="48"/>
        <end position="68"/>
    </location>
</feature>
<evidence type="ECO:0000256" key="1">
    <source>
        <dbReference type="SAM" id="Phobius"/>
    </source>
</evidence>
<dbReference type="STRING" id="74649.A0A2P6RYP1"/>